<evidence type="ECO:0000313" key="4">
    <source>
        <dbReference type="Proteomes" id="UP000542776"/>
    </source>
</evidence>
<feature type="domain" description="TPM" evidence="2">
    <location>
        <begin position="57"/>
        <end position="179"/>
    </location>
</feature>
<dbReference type="InterPro" id="IPR007621">
    <property type="entry name" value="TPM_dom"/>
</dbReference>
<dbReference type="PANTHER" id="PTHR30373:SF2">
    <property type="entry name" value="UPF0603 PROTEIN YGCG"/>
    <property type="match status" value="1"/>
</dbReference>
<dbReference type="Proteomes" id="UP000542776">
    <property type="component" value="Unassembled WGS sequence"/>
</dbReference>
<gene>
    <name evidence="3" type="ORF">GGR04_001354</name>
</gene>
<dbReference type="AlphaFoldDB" id="A0A7W6H425"/>
<sequence length="294" mass="29279">MSEALGNGALRQGTAAESVRRRFAGLAAALALAVAAMVAALPAGAQAPAFPALTGRVVDAAGLLDATTRAALEAKLAAHEQLSSDQLVVATVPDLGGLEIADYGTRLGRAWRIGRTGEDNGAILLVSKGDRRVRIEVGYGLEGTLTDALSRVVIETDILPRFRTGDVSGGIVAGTDAILEIIEGDAAAVEARARRNAGWQEAGESDVAGRLVVVFILLVAVGPMILALLGRLTGRRPGPARRRRSPFGGGFGPGFGGGFGSGMGGGFGGSSGSGGGGFSGGGGSFGGGGASGSW</sequence>
<dbReference type="RefSeq" id="WP_183199076.1">
    <property type="nucleotide sequence ID" value="NZ_JACIEK010000002.1"/>
</dbReference>
<dbReference type="EMBL" id="JACIEK010000002">
    <property type="protein sequence ID" value="MBB3997518.1"/>
    <property type="molecule type" value="Genomic_DNA"/>
</dbReference>
<accession>A0A7W6H425</accession>
<evidence type="ECO:0000256" key="1">
    <source>
        <dbReference type="SAM" id="Phobius"/>
    </source>
</evidence>
<dbReference type="PANTHER" id="PTHR30373">
    <property type="entry name" value="UPF0603 PROTEIN YGCG"/>
    <property type="match status" value="1"/>
</dbReference>
<keyword evidence="1" id="KW-0472">Membrane</keyword>
<feature type="transmembrane region" description="Helical" evidence="1">
    <location>
        <begin position="211"/>
        <end position="234"/>
    </location>
</feature>
<keyword evidence="4" id="KW-1185">Reference proteome</keyword>
<reference evidence="3 4" key="1">
    <citation type="submission" date="2020-08" db="EMBL/GenBank/DDBJ databases">
        <title>Genomic Encyclopedia of Type Strains, Phase IV (KMG-IV): sequencing the most valuable type-strain genomes for metagenomic binning, comparative biology and taxonomic classification.</title>
        <authorList>
            <person name="Goeker M."/>
        </authorList>
    </citation>
    <scope>NUCLEOTIDE SEQUENCE [LARGE SCALE GENOMIC DNA]</scope>
    <source>
        <strain evidence="3 4">DSM 102238</strain>
    </source>
</reference>
<proteinExistence type="predicted"/>
<organism evidence="3 4">
    <name type="scientific">Aureimonas pseudogalii</name>
    <dbReference type="NCBI Taxonomy" id="1744844"/>
    <lineage>
        <taxon>Bacteria</taxon>
        <taxon>Pseudomonadati</taxon>
        <taxon>Pseudomonadota</taxon>
        <taxon>Alphaproteobacteria</taxon>
        <taxon>Hyphomicrobiales</taxon>
        <taxon>Aurantimonadaceae</taxon>
        <taxon>Aureimonas</taxon>
    </lineage>
</organism>
<dbReference type="InterPro" id="IPR006311">
    <property type="entry name" value="TAT_signal"/>
</dbReference>
<dbReference type="PROSITE" id="PS51318">
    <property type="entry name" value="TAT"/>
    <property type="match status" value="1"/>
</dbReference>
<dbReference type="Gene3D" id="3.10.310.50">
    <property type="match status" value="1"/>
</dbReference>
<keyword evidence="1" id="KW-1133">Transmembrane helix</keyword>
<comment type="caution">
    <text evidence="3">The sequence shown here is derived from an EMBL/GenBank/DDBJ whole genome shotgun (WGS) entry which is preliminary data.</text>
</comment>
<dbReference type="Pfam" id="PF04536">
    <property type="entry name" value="TPM_phosphatase"/>
    <property type="match status" value="1"/>
</dbReference>
<protein>
    <recommendedName>
        <fullName evidence="2">TPM domain-containing protein</fullName>
    </recommendedName>
</protein>
<evidence type="ECO:0000313" key="3">
    <source>
        <dbReference type="EMBL" id="MBB3997518.1"/>
    </source>
</evidence>
<keyword evidence="1" id="KW-0812">Transmembrane</keyword>
<evidence type="ECO:0000259" key="2">
    <source>
        <dbReference type="Pfam" id="PF04536"/>
    </source>
</evidence>
<name>A0A7W6H425_9HYPH</name>